<dbReference type="Pfam" id="PF19190">
    <property type="entry name" value="BACON_2"/>
    <property type="match status" value="1"/>
</dbReference>
<dbReference type="Gene3D" id="2.60.40.10">
    <property type="entry name" value="Immunoglobulins"/>
    <property type="match status" value="1"/>
</dbReference>
<dbReference type="PANTHER" id="PTHR43806:SF11">
    <property type="entry name" value="CEREVISIN-RELATED"/>
    <property type="match status" value="1"/>
</dbReference>
<feature type="compositionally biased region" description="Low complexity" evidence="7">
    <location>
        <begin position="285"/>
        <end position="299"/>
    </location>
</feature>
<dbReference type="SUPFAM" id="SSF52743">
    <property type="entry name" value="Subtilisin-like"/>
    <property type="match status" value="1"/>
</dbReference>
<feature type="signal peptide" evidence="8">
    <location>
        <begin position="1"/>
        <end position="24"/>
    </location>
</feature>
<feature type="chain" id="PRO_5017446514" evidence="8">
    <location>
        <begin position="25"/>
        <end position="625"/>
    </location>
</feature>
<dbReference type="EMBL" id="QWLB01000026">
    <property type="protein sequence ID" value="RIH92081.1"/>
    <property type="molecule type" value="Genomic_DNA"/>
</dbReference>
<dbReference type="OrthoDB" id="9798386at2"/>
<accession>A0A399FBM8</accession>
<evidence type="ECO:0000256" key="8">
    <source>
        <dbReference type="SAM" id="SignalP"/>
    </source>
</evidence>
<dbReference type="PROSITE" id="PS00136">
    <property type="entry name" value="SUBTILASE_ASP"/>
    <property type="match status" value="1"/>
</dbReference>
<evidence type="ECO:0000256" key="5">
    <source>
        <dbReference type="PROSITE-ProRule" id="PRU01240"/>
    </source>
</evidence>
<reference evidence="11 12" key="1">
    <citation type="submission" date="2018-08" db="EMBL/GenBank/DDBJ databases">
        <title>Meiothermus granaticius genome AF-68 sequencing project.</title>
        <authorList>
            <person name="Da Costa M.S."/>
            <person name="Albuquerque L."/>
            <person name="Raposo P."/>
            <person name="Froufe H.J.C."/>
            <person name="Barroso C.S."/>
            <person name="Egas C."/>
        </authorList>
    </citation>
    <scope>NUCLEOTIDE SEQUENCE [LARGE SCALE GENOMIC DNA]</scope>
    <source>
        <strain evidence="11 12">AF-68</strain>
    </source>
</reference>
<dbReference type="InterPro" id="IPR013783">
    <property type="entry name" value="Ig-like_fold"/>
</dbReference>
<keyword evidence="12" id="KW-1185">Reference proteome</keyword>
<dbReference type="InterPro" id="IPR000209">
    <property type="entry name" value="Peptidase_S8/S53_dom"/>
</dbReference>
<evidence type="ECO:0000256" key="3">
    <source>
        <dbReference type="ARBA" id="ARBA00022801"/>
    </source>
</evidence>
<keyword evidence="2 5" id="KW-0645">Protease</keyword>
<dbReference type="PANTHER" id="PTHR43806">
    <property type="entry name" value="PEPTIDASE S8"/>
    <property type="match status" value="1"/>
</dbReference>
<evidence type="ECO:0000256" key="2">
    <source>
        <dbReference type="ARBA" id="ARBA00022670"/>
    </source>
</evidence>
<dbReference type="GO" id="GO:0006508">
    <property type="term" value="P:proteolysis"/>
    <property type="evidence" value="ECO:0007669"/>
    <property type="project" value="UniProtKB-KW"/>
</dbReference>
<evidence type="ECO:0000256" key="4">
    <source>
        <dbReference type="ARBA" id="ARBA00022825"/>
    </source>
</evidence>
<dbReference type="PROSITE" id="PS00137">
    <property type="entry name" value="SUBTILASE_HIS"/>
    <property type="match status" value="1"/>
</dbReference>
<dbReference type="Gene3D" id="3.40.50.200">
    <property type="entry name" value="Peptidase S8/S53 domain"/>
    <property type="match status" value="1"/>
</dbReference>
<dbReference type="PROSITE" id="PS51892">
    <property type="entry name" value="SUBTILASE"/>
    <property type="match status" value="1"/>
</dbReference>
<evidence type="ECO:0000259" key="9">
    <source>
        <dbReference type="Pfam" id="PF00082"/>
    </source>
</evidence>
<feature type="active site" description="Charge relay system" evidence="5">
    <location>
        <position position="296"/>
    </location>
</feature>
<dbReference type="InterPro" id="IPR023828">
    <property type="entry name" value="Peptidase_S8_Ser-AS"/>
</dbReference>
<keyword evidence="8" id="KW-0732">Signal</keyword>
<dbReference type="AlphaFoldDB" id="A0A399FBM8"/>
<comment type="similarity">
    <text evidence="1 5 6">Belongs to the peptidase S8 family.</text>
</comment>
<organism evidence="11 12">
    <name type="scientific">Meiothermus granaticius NBRC 107808</name>
    <dbReference type="NCBI Taxonomy" id="1227551"/>
    <lineage>
        <taxon>Bacteria</taxon>
        <taxon>Thermotogati</taxon>
        <taxon>Deinococcota</taxon>
        <taxon>Deinococci</taxon>
        <taxon>Thermales</taxon>
        <taxon>Thermaceae</taxon>
        <taxon>Meiothermus</taxon>
    </lineage>
</organism>
<feature type="domain" description="BACON" evidence="10">
    <location>
        <begin position="34"/>
        <end position="99"/>
    </location>
</feature>
<proteinExistence type="inferred from homology"/>
<dbReference type="GO" id="GO:0004252">
    <property type="term" value="F:serine-type endopeptidase activity"/>
    <property type="evidence" value="ECO:0007669"/>
    <property type="project" value="UniProtKB-UniRule"/>
</dbReference>
<feature type="active site" description="Charge relay system" evidence="5">
    <location>
        <position position="251"/>
    </location>
</feature>
<feature type="active site" description="Charge relay system" evidence="5">
    <location>
        <position position="490"/>
    </location>
</feature>
<gene>
    <name evidence="11" type="ORF">Mgrana_02052</name>
</gene>
<dbReference type="InterPro" id="IPR036852">
    <property type="entry name" value="Peptidase_S8/S53_dom_sf"/>
</dbReference>
<dbReference type="Proteomes" id="UP000266178">
    <property type="component" value="Unassembled WGS sequence"/>
</dbReference>
<dbReference type="Pfam" id="PF00082">
    <property type="entry name" value="Peptidase_S8"/>
    <property type="match status" value="1"/>
</dbReference>
<evidence type="ECO:0000256" key="6">
    <source>
        <dbReference type="RuleBase" id="RU003355"/>
    </source>
</evidence>
<sequence>MRFAFWIVLFLAGCASNSSWPSVALPDEVVLRGESGTLRLRVGSNVAWTLKSDADWLTVSPAQGLGPASVQLQAQPSGDPPDGRQYTTTLEVGGDLKATVAVRLPLVWVTGQVADLGQGQALQAQALGLPALGSRGWSPHKAPPPSTEVLVKYRQAPQPSRLPLQAQLRSLDRAHRLVKLKSPNPQALLEALRRDPNVEWAELNGYVRAQGEAIGEPTDEFYPKQWYLKTTGARFSYLGNFPYPVTVAVIDTGVRYDHPDLAGRLVLPGEGAYDFVRGQPDPTDPGDSSSPTGGSHGTHVTGIITAGSGPFPPACPTCTSSGIVGVDYNAPVKVLPLRVLDESGNGSFENVALAIRYAAGIPVVVGSQTLQNPTPAQVINLSLGALTYSQAMCDAAGDAIARGVLVVAAAGNYQADAPGQLVYPAACPGVISVAATDLNNQVTWYSQQNSHVTLAAPGGDIAQGIGAGILSTTWNYQLNQPNYTYYMGTSQASPQVAAALALLLSSGKAKSGAEAWSLLESNLTHLGKPGRNDAYGKGLLYLPSAFGWPLPKGDYAVDFLGPTNRQLATTGGAFSTYLMPGTYTVMVCRDDSGNGLCDSGEPQTSKTLTIPPTDSLDLGLLLLTP</sequence>
<comment type="caution">
    <text evidence="11">The sequence shown here is derived from an EMBL/GenBank/DDBJ whole genome shotgun (WGS) entry which is preliminary data.</text>
</comment>
<dbReference type="PROSITE" id="PS00138">
    <property type="entry name" value="SUBTILASE_SER"/>
    <property type="match status" value="1"/>
</dbReference>
<keyword evidence="4 5" id="KW-0720">Serine protease</keyword>
<feature type="region of interest" description="Disordered" evidence="7">
    <location>
        <begin position="273"/>
        <end position="303"/>
    </location>
</feature>
<dbReference type="InterPro" id="IPR024361">
    <property type="entry name" value="BACON"/>
</dbReference>
<dbReference type="InterPro" id="IPR022398">
    <property type="entry name" value="Peptidase_S8_His-AS"/>
</dbReference>
<evidence type="ECO:0000256" key="7">
    <source>
        <dbReference type="SAM" id="MobiDB-lite"/>
    </source>
</evidence>
<name>A0A399FBM8_9DEIN</name>
<dbReference type="PRINTS" id="PR00723">
    <property type="entry name" value="SUBTILISIN"/>
</dbReference>
<dbReference type="EC" id="3.4.21.-" evidence="11"/>
<feature type="domain" description="Peptidase S8/S53" evidence="9">
    <location>
        <begin position="245"/>
        <end position="538"/>
    </location>
</feature>
<evidence type="ECO:0000313" key="11">
    <source>
        <dbReference type="EMBL" id="RIH92081.1"/>
    </source>
</evidence>
<dbReference type="InterPro" id="IPR015500">
    <property type="entry name" value="Peptidase_S8_subtilisin-rel"/>
</dbReference>
<dbReference type="CDD" id="cd14948">
    <property type="entry name" value="BACON"/>
    <property type="match status" value="1"/>
</dbReference>
<keyword evidence="3 5" id="KW-0378">Hydrolase</keyword>
<dbReference type="InterPro" id="IPR050131">
    <property type="entry name" value="Peptidase_S8_subtilisin-like"/>
</dbReference>
<dbReference type="InterPro" id="IPR023827">
    <property type="entry name" value="Peptidase_S8_Asp-AS"/>
</dbReference>
<dbReference type="RefSeq" id="WP_119357526.1">
    <property type="nucleotide sequence ID" value="NZ_BJXM01000001.1"/>
</dbReference>
<evidence type="ECO:0000256" key="1">
    <source>
        <dbReference type="ARBA" id="ARBA00011073"/>
    </source>
</evidence>
<protein>
    <submittedName>
        <fullName evidence="11">Thermophilic serine proteinase</fullName>
        <ecNumber evidence="11">3.4.21.-</ecNumber>
    </submittedName>
</protein>
<evidence type="ECO:0000313" key="12">
    <source>
        <dbReference type="Proteomes" id="UP000266178"/>
    </source>
</evidence>
<evidence type="ECO:0000259" key="10">
    <source>
        <dbReference type="Pfam" id="PF19190"/>
    </source>
</evidence>